<proteinExistence type="predicted"/>
<name>A0A8H3G1M1_9LECA</name>
<feature type="region of interest" description="Disordered" evidence="1">
    <location>
        <begin position="1"/>
        <end position="26"/>
    </location>
</feature>
<dbReference type="AlphaFoldDB" id="A0A8H3G1M1"/>
<organism evidence="2 3">
    <name type="scientific">Alectoria fallacina</name>
    <dbReference type="NCBI Taxonomy" id="1903189"/>
    <lineage>
        <taxon>Eukaryota</taxon>
        <taxon>Fungi</taxon>
        <taxon>Dikarya</taxon>
        <taxon>Ascomycota</taxon>
        <taxon>Pezizomycotina</taxon>
        <taxon>Lecanoromycetes</taxon>
        <taxon>OSLEUM clade</taxon>
        <taxon>Lecanoromycetidae</taxon>
        <taxon>Lecanorales</taxon>
        <taxon>Lecanorineae</taxon>
        <taxon>Parmeliaceae</taxon>
        <taxon>Alectoria</taxon>
    </lineage>
</organism>
<comment type="caution">
    <text evidence="2">The sequence shown here is derived from an EMBL/GenBank/DDBJ whole genome shotgun (WGS) entry which is preliminary data.</text>
</comment>
<protein>
    <submittedName>
        <fullName evidence="2">Uncharacterized protein</fullName>
    </submittedName>
</protein>
<evidence type="ECO:0000256" key="1">
    <source>
        <dbReference type="SAM" id="MobiDB-lite"/>
    </source>
</evidence>
<sequence>MPRLSDSIDHPPFIDPEFVDTSNPDDARTSFRTTDYSSTLPLIRARYPNIDPLYLVKIFRGTIHAAGLVWLDVDRQDATPPDFENFAHLLYCFEIYGQVICILASPQGVERELELQRALSDYRVRLLKLSRAATFDSLREWHKAVLEAQIRDGQDRVEGWRERREDLAGLLKRQM</sequence>
<evidence type="ECO:0000313" key="2">
    <source>
        <dbReference type="EMBL" id="CAF9934576.1"/>
    </source>
</evidence>
<dbReference type="Proteomes" id="UP000664203">
    <property type="component" value="Unassembled WGS sequence"/>
</dbReference>
<accession>A0A8H3G1M1</accession>
<dbReference type="OrthoDB" id="5290269at2759"/>
<dbReference type="EMBL" id="CAJPDR010000382">
    <property type="protein sequence ID" value="CAF9934576.1"/>
    <property type="molecule type" value="Genomic_DNA"/>
</dbReference>
<evidence type="ECO:0000313" key="3">
    <source>
        <dbReference type="Proteomes" id="UP000664203"/>
    </source>
</evidence>
<gene>
    <name evidence="2" type="ORF">ALECFALPRED_006033</name>
</gene>
<reference evidence="2" key="1">
    <citation type="submission" date="2021-03" db="EMBL/GenBank/DDBJ databases">
        <authorList>
            <person name="Tagirdzhanova G."/>
        </authorList>
    </citation>
    <scope>NUCLEOTIDE SEQUENCE</scope>
</reference>
<keyword evidence="3" id="KW-1185">Reference proteome</keyword>